<keyword evidence="3" id="KW-0862">Zinc</keyword>
<accession>A0ABV3R1N0</accession>
<dbReference type="PANTHER" id="PTHR33337:SF40">
    <property type="entry name" value="CENP-V_GFA DOMAIN-CONTAINING PROTEIN-RELATED"/>
    <property type="match status" value="1"/>
</dbReference>
<evidence type="ECO:0000313" key="7">
    <source>
        <dbReference type="Proteomes" id="UP001556196"/>
    </source>
</evidence>
<evidence type="ECO:0000256" key="2">
    <source>
        <dbReference type="ARBA" id="ARBA00022723"/>
    </source>
</evidence>
<dbReference type="Proteomes" id="UP001556196">
    <property type="component" value="Unassembled WGS sequence"/>
</dbReference>
<dbReference type="InterPro" id="IPR011057">
    <property type="entry name" value="Mss4-like_sf"/>
</dbReference>
<dbReference type="SUPFAM" id="SSF51316">
    <property type="entry name" value="Mss4-like"/>
    <property type="match status" value="1"/>
</dbReference>
<dbReference type="EMBL" id="JBFOCI010000004">
    <property type="protein sequence ID" value="MEW9807241.1"/>
    <property type="molecule type" value="Genomic_DNA"/>
</dbReference>
<protein>
    <submittedName>
        <fullName evidence="6">GFA family protein</fullName>
    </submittedName>
</protein>
<organism evidence="6 7">
    <name type="scientific">Mesorhizobium marinum</name>
    <dbReference type="NCBI Taxonomy" id="3228790"/>
    <lineage>
        <taxon>Bacteria</taxon>
        <taxon>Pseudomonadati</taxon>
        <taxon>Pseudomonadota</taxon>
        <taxon>Alphaproteobacteria</taxon>
        <taxon>Hyphomicrobiales</taxon>
        <taxon>Phyllobacteriaceae</taxon>
        <taxon>Mesorhizobium</taxon>
    </lineage>
</organism>
<dbReference type="PANTHER" id="PTHR33337">
    <property type="entry name" value="GFA DOMAIN-CONTAINING PROTEIN"/>
    <property type="match status" value="1"/>
</dbReference>
<proteinExistence type="inferred from homology"/>
<keyword evidence="2" id="KW-0479">Metal-binding</keyword>
<name>A0ABV3R1N0_9HYPH</name>
<evidence type="ECO:0000256" key="1">
    <source>
        <dbReference type="ARBA" id="ARBA00005495"/>
    </source>
</evidence>
<reference evidence="6 7" key="1">
    <citation type="submission" date="2024-06" db="EMBL/GenBank/DDBJ databases">
        <authorList>
            <person name="Tuo L."/>
        </authorList>
    </citation>
    <scope>NUCLEOTIDE SEQUENCE [LARGE SCALE GENOMIC DNA]</scope>
    <source>
        <strain evidence="6 7">ZMM04-5</strain>
    </source>
</reference>
<dbReference type="RefSeq" id="WP_367724405.1">
    <property type="nucleotide sequence ID" value="NZ_JBFOCH010000004.1"/>
</dbReference>
<sequence length="135" mass="14895">MKIDGGCHCGAIAYEADIDPEMVSICHCTDCQTLSGTSFRVVVFAPEEKFRLTRGAPKAYVKTAESGNRRIQAFCAECGSPIYATSADDGPPKAYSIRLGTARQRDQLPPRRQIWHRSAVTWLPEMEGLATRETT</sequence>
<evidence type="ECO:0000313" key="6">
    <source>
        <dbReference type="EMBL" id="MEW9807241.1"/>
    </source>
</evidence>
<evidence type="ECO:0000256" key="4">
    <source>
        <dbReference type="ARBA" id="ARBA00023239"/>
    </source>
</evidence>
<evidence type="ECO:0000256" key="3">
    <source>
        <dbReference type="ARBA" id="ARBA00022833"/>
    </source>
</evidence>
<dbReference type="PROSITE" id="PS51891">
    <property type="entry name" value="CENP_V_GFA"/>
    <property type="match status" value="1"/>
</dbReference>
<dbReference type="Pfam" id="PF04828">
    <property type="entry name" value="GFA"/>
    <property type="match status" value="1"/>
</dbReference>
<comment type="similarity">
    <text evidence="1">Belongs to the Gfa family.</text>
</comment>
<comment type="caution">
    <text evidence="6">The sequence shown here is derived from an EMBL/GenBank/DDBJ whole genome shotgun (WGS) entry which is preliminary data.</text>
</comment>
<keyword evidence="4" id="KW-0456">Lyase</keyword>
<dbReference type="InterPro" id="IPR006913">
    <property type="entry name" value="CENP-V/GFA"/>
</dbReference>
<evidence type="ECO:0000259" key="5">
    <source>
        <dbReference type="PROSITE" id="PS51891"/>
    </source>
</evidence>
<dbReference type="Gene3D" id="3.90.1590.10">
    <property type="entry name" value="glutathione-dependent formaldehyde- activating enzyme (gfa)"/>
    <property type="match status" value="1"/>
</dbReference>
<gene>
    <name evidence="6" type="ORF">ABUE31_14705</name>
</gene>
<feature type="domain" description="CENP-V/GFA" evidence="5">
    <location>
        <begin position="3"/>
        <end position="116"/>
    </location>
</feature>
<keyword evidence="7" id="KW-1185">Reference proteome</keyword>